<dbReference type="PANTHER" id="PTHR10983:SF16">
    <property type="entry name" value="LYSOCARDIOLIPIN ACYLTRANSFERASE 1"/>
    <property type="match status" value="1"/>
</dbReference>
<evidence type="ECO:0000256" key="1">
    <source>
        <dbReference type="ARBA" id="ARBA00008655"/>
    </source>
</evidence>
<comment type="caution">
    <text evidence="6">The sequence shown here is derived from an EMBL/GenBank/DDBJ whole genome shotgun (WGS) entry which is preliminary data.</text>
</comment>
<sequence length="331" mass="37138">MAALYPLHLHLVSTPLRLVRAVVLVLPWLAYLLLVDAVLSLLLPFKLFAPTAVYNASSVLAESVWAWIQAVFTRCNRARIVVSTSCPLPRAESAIVVSNHVAWSDFYMIQQLALHQGMLGRCRWFAKKSLRWVPFLGWGLWAMGMPLVSRRWTTDRLELDRVFRGIIHRQWPVWLVSYSEGTRFTSAAHTAAVAYSKSHLRPAPIHTLLPRPKGFVAAVTALRAAPQVRAVYDVTIAYSKAGSPLRFQAAGAPSFWQTLVTPNFYEAGWRTFVHVDRFELSQLPEDDDGLAAWLDGRWVAKGQRLEGLREALAKGESWVDDQGLGGVVLEK</sequence>
<evidence type="ECO:0000256" key="4">
    <source>
        <dbReference type="SAM" id="Phobius"/>
    </source>
</evidence>
<accession>A0ABR1M4A4</accession>
<dbReference type="Proteomes" id="UP001360953">
    <property type="component" value="Unassembled WGS sequence"/>
</dbReference>
<keyword evidence="2" id="KW-0808">Transferase</keyword>
<dbReference type="Pfam" id="PF16076">
    <property type="entry name" value="Acyltransf_C"/>
    <property type="match status" value="1"/>
</dbReference>
<dbReference type="Pfam" id="PF01553">
    <property type="entry name" value="Acyltransferase"/>
    <property type="match status" value="1"/>
</dbReference>
<gene>
    <name evidence="6" type="ORF">J3D65DRAFT_613760</name>
</gene>
<keyword evidence="4" id="KW-0812">Transmembrane</keyword>
<evidence type="ECO:0000256" key="2">
    <source>
        <dbReference type="ARBA" id="ARBA00022679"/>
    </source>
</evidence>
<dbReference type="GeneID" id="92032050"/>
<keyword evidence="7" id="KW-1185">Reference proteome</keyword>
<dbReference type="InterPro" id="IPR002123">
    <property type="entry name" value="Plipid/glycerol_acylTrfase"/>
</dbReference>
<dbReference type="InterPro" id="IPR032098">
    <property type="entry name" value="Acyltransf_C"/>
</dbReference>
<dbReference type="PANTHER" id="PTHR10983">
    <property type="entry name" value="1-ACYLGLYCEROL-3-PHOSPHATE ACYLTRANSFERASE-RELATED"/>
    <property type="match status" value="1"/>
</dbReference>
<reference evidence="6 7" key="1">
    <citation type="submission" date="2024-04" db="EMBL/GenBank/DDBJ databases">
        <title>Phyllosticta paracitricarpa is synonymous to the EU quarantine fungus P. citricarpa based on phylogenomic analyses.</title>
        <authorList>
            <consortium name="Lawrence Berkeley National Laboratory"/>
            <person name="Van ingen-buijs V.A."/>
            <person name="Van westerhoven A.C."/>
            <person name="Haridas S."/>
            <person name="Skiadas P."/>
            <person name="Martin F."/>
            <person name="Groenewald J.Z."/>
            <person name="Crous P.W."/>
            <person name="Seidl M.F."/>
        </authorList>
    </citation>
    <scope>NUCLEOTIDE SEQUENCE [LARGE SCALE GENOMIC DNA]</scope>
    <source>
        <strain evidence="6 7">CPC 17464</strain>
    </source>
</reference>
<keyword evidence="3" id="KW-0012">Acyltransferase</keyword>
<organism evidence="6 7">
    <name type="scientific">Phyllosticta citribraziliensis</name>
    <dbReference type="NCBI Taxonomy" id="989973"/>
    <lineage>
        <taxon>Eukaryota</taxon>
        <taxon>Fungi</taxon>
        <taxon>Dikarya</taxon>
        <taxon>Ascomycota</taxon>
        <taxon>Pezizomycotina</taxon>
        <taxon>Dothideomycetes</taxon>
        <taxon>Dothideomycetes incertae sedis</taxon>
        <taxon>Botryosphaeriales</taxon>
        <taxon>Phyllostictaceae</taxon>
        <taxon>Phyllosticta</taxon>
    </lineage>
</organism>
<feature type="domain" description="Phospholipid/glycerol acyltransferase" evidence="5">
    <location>
        <begin position="94"/>
        <end position="216"/>
    </location>
</feature>
<dbReference type="EMBL" id="JBBPEH010000002">
    <property type="protein sequence ID" value="KAK7542428.1"/>
    <property type="molecule type" value="Genomic_DNA"/>
</dbReference>
<evidence type="ECO:0000313" key="7">
    <source>
        <dbReference type="Proteomes" id="UP001360953"/>
    </source>
</evidence>
<dbReference type="CDD" id="cd07990">
    <property type="entry name" value="LPLAT_LCLAT1-like"/>
    <property type="match status" value="1"/>
</dbReference>
<proteinExistence type="inferred from homology"/>
<dbReference type="SUPFAM" id="SSF69593">
    <property type="entry name" value="Glycerol-3-phosphate (1)-acyltransferase"/>
    <property type="match status" value="1"/>
</dbReference>
<evidence type="ECO:0000259" key="5">
    <source>
        <dbReference type="SMART" id="SM00563"/>
    </source>
</evidence>
<keyword evidence="4" id="KW-1133">Transmembrane helix</keyword>
<evidence type="ECO:0000256" key="3">
    <source>
        <dbReference type="ARBA" id="ARBA00023315"/>
    </source>
</evidence>
<keyword evidence="4" id="KW-0472">Membrane</keyword>
<protein>
    <recommendedName>
        <fullName evidence="5">Phospholipid/glycerol acyltransferase domain-containing protein</fullName>
    </recommendedName>
</protein>
<dbReference type="SMART" id="SM00563">
    <property type="entry name" value="PlsC"/>
    <property type="match status" value="1"/>
</dbReference>
<evidence type="ECO:0000313" key="6">
    <source>
        <dbReference type="EMBL" id="KAK7542428.1"/>
    </source>
</evidence>
<name>A0ABR1M4A4_9PEZI</name>
<dbReference type="RefSeq" id="XP_066658721.1">
    <property type="nucleotide sequence ID" value="XM_066799144.1"/>
</dbReference>
<feature type="transmembrane region" description="Helical" evidence="4">
    <location>
        <begin position="21"/>
        <end position="43"/>
    </location>
</feature>
<comment type="similarity">
    <text evidence="1">Belongs to the 1-acyl-sn-glycerol-3-phosphate acyltransferase family.</text>
</comment>